<sequence>MGENGGKRLSSRAATQTKSSPRVWKEKEREIAENTPLGKMAPLCTSN</sequence>
<name>A0A0A2L827_PENIT</name>
<dbReference type="AlphaFoldDB" id="A0A0A2L827"/>
<evidence type="ECO:0000313" key="2">
    <source>
        <dbReference type="EMBL" id="KGO76237.1"/>
    </source>
</evidence>
<protein>
    <submittedName>
        <fullName evidence="2">Uncharacterized protein</fullName>
    </submittedName>
</protein>
<proteinExistence type="predicted"/>
<dbReference type="HOGENOM" id="CLU_3175563_0_0_1"/>
<keyword evidence="3" id="KW-1185">Reference proteome</keyword>
<evidence type="ECO:0000313" key="3">
    <source>
        <dbReference type="Proteomes" id="UP000030104"/>
    </source>
</evidence>
<organism evidence="2 3">
    <name type="scientific">Penicillium italicum</name>
    <name type="common">Blue mold</name>
    <dbReference type="NCBI Taxonomy" id="40296"/>
    <lineage>
        <taxon>Eukaryota</taxon>
        <taxon>Fungi</taxon>
        <taxon>Dikarya</taxon>
        <taxon>Ascomycota</taxon>
        <taxon>Pezizomycotina</taxon>
        <taxon>Eurotiomycetes</taxon>
        <taxon>Eurotiomycetidae</taxon>
        <taxon>Eurotiales</taxon>
        <taxon>Aspergillaceae</taxon>
        <taxon>Penicillium</taxon>
    </lineage>
</organism>
<evidence type="ECO:0000256" key="1">
    <source>
        <dbReference type="SAM" id="MobiDB-lite"/>
    </source>
</evidence>
<comment type="caution">
    <text evidence="2">The sequence shown here is derived from an EMBL/GenBank/DDBJ whole genome shotgun (WGS) entry which is preliminary data.</text>
</comment>
<dbReference type="Proteomes" id="UP000030104">
    <property type="component" value="Unassembled WGS sequence"/>
</dbReference>
<dbReference type="EMBL" id="JQGA01000294">
    <property type="protein sequence ID" value="KGO76237.1"/>
    <property type="molecule type" value="Genomic_DNA"/>
</dbReference>
<feature type="compositionally biased region" description="Basic and acidic residues" evidence="1">
    <location>
        <begin position="23"/>
        <end position="32"/>
    </location>
</feature>
<feature type="region of interest" description="Disordered" evidence="1">
    <location>
        <begin position="1"/>
        <end position="47"/>
    </location>
</feature>
<accession>A0A0A2L827</accession>
<reference evidence="2 3" key="1">
    <citation type="journal article" date="2015" name="Mol. Plant Microbe Interact.">
        <title>Genome, transcriptome, and functional analyses of Penicillium expansum provide new insights into secondary metabolism and pathogenicity.</title>
        <authorList>
            <person name="Ballester A.R."/>
            <person name="Marcet-Houben M."/>
            <person name="Levin E."/>
            <person name="Sela N."/>
            <person name="Selma-Lazaro C."/>
            <person name="Carmona L."/>
            <person name="Wisniewski M."/>
            <person name="Droby S."/>
            <person name="Gonzalez-Candelas L."/>
            <person name="Gabaldon T."/>
        </authorList>
    </citation>
    <scope>NUCLEOTIDE SEQUENCE [LARGE SCALE GENOMIC DNA]</scope>
    <source>
        <strain evidence="2 3">PHI-1</strain>
    </source>
</reference>
<gene>
    <name evidence="2" type="ORF">PITC_036630</name>
</gene>